<protein>
    <recommendedName>
        <fullName evidence="1">Transposase IS4-like domain-containing protein</fullName>
    </recommendedName>
</protein>
<keyword evidence="3" id="KW-1185">Reference proteome</keyword>
<reference evidence="3" key="1">
    <citation type="submission" date="2016-04" db="EMBL/GenBank/DDBJ databases">
        <title>Complete Genome Sequences of Twelve Strains of a Stable Defined Moderately Diverse Mouse Microbiota 2 (sDMDMm2).</title>
        <authorList>
            <person name="Uchimura Y."/>
            <person name="Wyss M."/>
            <person name="Brugiroux S."/>
            <person name="Limenitakis J.P."/>
            <person name="Stecher B."/>
            <person name="McCoy K.D."/>
            <person name="Macpherson A.J."/>
        </authorList>
    </citation>
    <scope>NUCLEOTIDE SEQUENCE [LARGE SCALE GENOMIC DNA]</scope>
    <source>
        <strain evidence="3">YL27</strain>
    </source>
</reference>
<dbReference type="Pfam" id="PF01609">
    <property type="entry name" value="DDE_Tnp_1"/>
    <property type="match status" value="1"/>
</dbReference>
<dbReference type="AlphaFoldDB" id="A0A1V0QE47"/>
<dbReference type="GeneID" id="65536944"/>
<sequence>MRTGLAKSVKGIDGGKKIKGIKRHLAVDSNGFPLTIVISRANVHDSKGAIGLAIDTVCKYPTIRLLKADNGYRGPLVKNLKEGLLVELECVKSNFGTSEFKPISGRWVVERTLSWLESFRRLNRNYEQFLHTAKAIAMAACAMFMLRFVQFSFIPSSSQSYLFSAVRGRNYLRLGQSSCICVRLFRSQCNRIAPSLREHICTTLDRPSVNKYWGTGSKSLYKIFSISPDASYLP</sequence>
<gene>
    <name evidence="2" type="ORF">A4V02_13845</name>
</gene>
<dbReference type="GO" id="GO:0004803">
    <property type="term" value="F:transposase activity"/>
    <property type="evidence" value="ECO:0007669"/>
    <property type="project" value="InterPro"/>
</dbReference>
<accession>A0A1Z2XI43</accession>
<evidence type="ECO:0000313" key="2">
    <source>
        <dbReference type="EMBL" id="ARE60822.1"/>
    </source>
</evidence>
<evidence type="ECO:0000259" key="1">
    <source>
        <dbReference type="Pfam" id="PF01609"/>
    </source>
</evidence>
<dbReference type="PANTHER" id="PTHR30007">
    <property type="entry name" value="PHP DOMAIN PROTEIN"/>
    <property type="match status" value="1"/>
</dbReference>
<name>A0A1V0QE47_9BACT</name>
<accession>A0A1V0QE47</accession>
<dbReference type="Proteomes" id="UP000186351">
    <property type="component" value="Chromosome"/>
</dbReference>
<dbReference type="OrthoDB" id="1270539at2"/>
<feature type="domain" description="Transposase IS4-like" evidence="1">
    <location>
        <begin position="7"/>
        <end position="144"/>
    </location>
</feature>
<dbReference type="KEGG" id="pary:A4V02_13845"/>
<dbReference type="GO" id="GO:0003677">
    <property type="term" value="F:DNA binding"/>
    <property type="evidence" value="ECO:0007669"/>
    <property type="project" value="InterPro"/>
</dbReference>
<dbReference type="GO" id="GO:0006313">
    <property type="term" value="P:DNA transposition"/>
    <property type="evidence" value="ECO:0007669"/>
    <property type="project" value="InterPro"/>
</dbReference>
<dbReference type="EMBL" id="CP015402">
    <property type="protein sequence ID" value="ARE60822.1"/>
    <property type="molecule type" value="Genomic_DNA"/>
</dbReference>
<dbReference type="RefSeq" id="WP_084274061.1">
    <property type="nucleotide sequence ID" value="NZ_CAQVRK010000048.1"/>
</dbReference>
<dbReference type="STRING" id="1796646.A4V02_13845"/>
<proteinExistence type="predicted"/>
<organism evidence="2 3">
    <name type="scientific">Muribaculum intestinale</name>
    <dbReference type="NCBI Taxonomy" id="1796646"/>
    <lineage>
        <taxon>Bacteria</taxon>
        <taxon>Pseudomonadati</taxon>
        <taxon>Bacteroidota</taxon>
        <taxon>Bacteroidia</taxon>
        <taxon>Bacteroidales</taxon>
        <taxon>Muribaculaceae</taxon>
        <taxon>Muribaculum</taxon>
    </lineage>
</organism>
<dbReference type="PANTHER" id="PTHR30007:SF0">
    <property type="entry name" value="TRANSPOSASE"/>
    <property type="match status" value="1"/>
</dbReference>
<evidence type="ECO:0000313" key="3">
    <source>
        <dbReference type="Proteomes" id="UP000186351"/>
    </source>
</evidence>
<dbReference type="InterPro" id="IPR002559">
    <property type="entry name" value="Transposase_11"/>
</dbReference>